<name>A0ABU4TY76_9PSEU</name>
<sequence length="172" mass="19429">MTGTDDWIRLIGAPERPPEPTDWNRVRSLLGTDLPSDYRVLVETYPALALEQFLRITHPTGKHDHSNWTHVAPAVLDRLRETRRNGNIKFPHGLYPETPGLLPWGNTVNGDHCFWLADGEPDRWTIVITDLVDWWEFGGGLFDFVSGFVSGAVTCPVFPDDVPNGKPPYQEP</sequence>
<evidence type="ECO:0008006" key="3">
    <source>
        <dbReference type="Google" id="ProtNLM"/>
    </source>
</evidence>
<comment type="caution">
    <text evidence="1">The sequence shown here is derived from an EMBL/GenBank/DDBJ whole genome shotgun (WGS) entry which is preliminary data.</text>
</comment>
<dbReference type="EMBL" id="JAXAVV010000015">
    <property type="protein sequence ID" value="MDX8053269.1"/>
    <property type="molecule type" value="Genomic_DNA"/>
</dbReference>
<proteinExistence type="predicted"/>
<dbReference type="RefSeq" id="WP_319987098.1">
    <property type="nucleotide sequence ID" value="NZ_JAXAVV010000015.1"/>
</dbReference>
<keyword evidence="2" id="KW-1185">Reference proteome</keyword>
<organism evidence="1 2">
    <name type="scientific">Lentzea kristufekii</name>
    <dbReference type="NCBI Taxonomy" id="3095430"/>
    <lineage>
        <taxon>Bacteria</taxon>
        <taxon>Bacillati</taxon>
        <taxon>Actinomycetota</taxon>
        <taxon>Actinomycetes</taxon>
        <taxon>Pseudonocardiales</taxon>
        <taxon>Pseudonocardiaceae</taxon>
        <taxon>Lentzea</taxon>
    </lineage>
</organism>
<protein>
    <recommendedName>
        <fullName evidence="3">SMI1-KNR4 cell-wall</fullName>
    </recommendedName>
</protein>
<reference evidence="1 2" key="1">
    <citation type="submission" date="2023-11" db="EMBL/GenBank/DDBJ databases">
        <title>Lentzea sokolovensis, sp. nov., Lentzea kristufkii, sp. nov., and Lentzea miocenensis, sp. nov., rare actinobacteria from Sokolov Coal Basin, Miocene lacustrine sediment, Czech Republic.</title>
        <authorList>
            <person name="Lara A."/>
            <person name="Kotroba L."/>
            <person name="Nouioui I."/>
            <person name="Neumann-Schaal M."/>
            <person name="Mast Y."/>
            <person name="Chronakova A."/>
        </authorList>
    </citation>
    <scope>NUCLEOTIDE SEQUENCE [LARGE SCALE GENOMIC DNA]</scope>
    <source>
        <strain evidence="1 2">BCCO 10_0798</strain>
    </source>
</reference>
<gene>
    <name evidence="1" type="ORF">SK571_28175</name>
</gene>
<evidence type="ECO:0000313" key="2">
    <source>
        <dbReference type="Proteomes" id="UP001271792"/>
    </source>
</evidence>
<dbReference type="SUPFAM" id="SSF160631">
    <property type="entry name" value="SMI1/KNR4-like"/>
    <property type="match status" value="1"/>
</dbReference>
<accession>A0ABU4TY76</accession>
<dbReference type="Proteomes" id="UP001271792">
    <property type="component" value="Unassembled WGS sequence"/>
</dbReference>
<evidence type="ECO:0000313" key="1">
    <source>
        <dbReference type="EMBL" id="MDX8053269.1"/>
    </source>
</evidence>
<dbReference type="InterPro" id="IPR037883">
    <property type="entry name" value="Knr4/Smi1-like_sf"/>
</dbReference>